<proteinExistence type="predicted"/>
<dbReference type="Proteomes" id="UP000822688">
    <property type="component" value="Chromosome 12"/>
</dbReference>
<comment type="caution">
    <text evidence="1">The sequence shown here is derived from an EMBL/GenBank/DDBJ whole genome shotgun (WGS) entry which is preliminary data.</text>
</comment>
<accession>A0A8T0G7C9</accession>
<dbReference type="EMBL" id="CM026433">
    <property type="protein sequence ID" value="KAG0554755.1"/>
    <property type="molecule type" value="Genomic_DNA"/>
</dbReference>
<protein>
    <submittedName>
        <fullName evidence="1">Uncharacterized protein</fullName>
    </submittedName>
</protein>
<evidence type="ECO:0000313" key="1">
    <source>
        <dbReference type="EMBL" id="KAG0554755.1"/>
    </source>
</evidence>
<keyword evidence="2" id="KW-1185">Reference proteome</keyword>
<reference evidence="1" key="1">
    <citation type="submission" date="2020-06" db="EMBL/GenBank/DDBJ databases">
        <title>WGS assembly of Ceratodon purpureus strain R40.</title>
        <authorList>
            <person name="Carey S.B."/>
            <person name="Jenkins J."/>
            <person name="Shu S."/>
            <person name="Lovell J.T."/>
            <person name="Sreedasyam A."/>
            <person name="Maumus F."/>
            <person name="Tiley G.P."/>
            <person name="Fernandez-Pozo N."/>
            <person name="Barry K."/>
            <person name="Chen C."/>
            <person name="Wang M."/>
            <person name="Lipzen A."/>
            <person name="Daum C."/>
            <person name="Saski C.A."/>
            <person name="Payton A.C."/>
            <person name="Mcbreen J.C."/>
            <person name="Conrad R.E."/>
            <person name="Kollar L.M."/>
            <person name="Olsson S."/>
            <person name="Huttunen S."/>
            <person name="Landis J.B."/>
            <person name="Wickett N.J."/>
            <person name="Johnson M.G."/>
            <person name="Rensing S.A."/>
            <person name="Grimwood J."/>
            <person name="Schmutz J."/>
            <person name="Mcdaniel S.F."/>
        </authorList>
    </citation>
    <scope>NUCLEOTIDE SEQUENCE</scope>
    <source>
        <strain evidence="1">R40</strain>
    </source>
</reference>
<sequence length="106" mass="11871">MLNPIDLRVSDLNIFIQCLNICAERLAALNFLHCVHCESSSTSISQVANTFEDRKAETNVDLVTELMACESRGSLGMHLQTSSYNLTTFIYLKESSLDDKSPRLRA</sequence>
<name>A0A8T0G7C9_CERPU</name>
<organism evidence="1 2">
    <name type="scientific">Ceratodon purpureus</name>
    <name type="common">Fire moss</name>
    <name type="synonym">Dicranum purpureum</name>
    <dbReference type="NCBI Taxonomy" id="3225"/>
    <lineage>
        <taxon>Eukaryota</taxon>
        <taxon>Viridiplantae</taxon>
        <taxon>Streptophyta</taxon>
        <taxon>Embryophyta</taxon>
        <taxon>Bryophyta</taxon>
        <taxon>Bryophytina</taxon>
        <taxon>Bryopsida</taxon>
        <taxon>Dicranidae</taxon>
        <taxon>Pseudoditrichales</taxon>
        <taxon>Ditrichaceae</taxon>
        <taxon>Ceratodon</taxon>
    </lineage>
</organism>
<gene>
    <name evidence="1" type="ORF">KC19_12G115800</name>
</gene>
<evidence type="ECO:0000313" key="2">
    <source>
        <dbReference type="Proteomes" id="UP000822688"/>
    </source>
</evidence>
<dbReference type="AlphaFoldDB" id="A0A8T0G7C9"/>